<evidence type="ECO:0000313" key="3">
    <source>
        <dbReference type="Proteomes" id="UP000305067"/>
    </source>
</evidence>
<accession>A0A5C3Q8S3</accession>
<dbReference type="STRING" id="1884261.A0A5C3Q8S3"/>
<evidence type="ECO:0000256" key="1">
    <source>
        <dbReference type="SAM" id="MobiDB-lite"/>
    </source>
</evidence>
<name>A0A5C3Q8S3_9AGAR</name>
<dbReference type="EMBL" id="ML178858">
    <property type="protein sequence ID" value="TFK96568.1"/>
    <property type="molecule type" value="Genomic_DNA"/>
</dbReference>
<dbReference type="Proteomes" id="UP000305067">
    <property type="component" value="Unassembled WGS sequence"/>
</dbReference>
<dbReference type="OrthoDB" id="66095at2759"/>
<protein>
    <submittedName>
        <fullName evidence="2">Uncharacterized protein</fullName>
    </submittedName>
</protein>
<organism evidence="2 3">
    <name type="scientific">Pterulicium gracile</name>
    <dbReference type="NCBI Taxonomy" id="1884261"/>
    <lineage>
        <taxon>Eukaryota</taxon>
        <taxon>Fungi</taxon>
        <taxon>Dikarya</taxon>
        <taxon>Basidiomycota</taxon>
        <taxon>Agaricomycotina</taxon>
        <taxon>Agaricomycetes</taxon>
        <taxon>Agaricomycetidae</taxon>
        <taxon>Agaricales</taxon>
        <taxon>Pleurotineae</taxon>
        <taxon>Pterulaceae</taxon>
        <taxon>Pterulicium</taxon>
    </lineage>
</organism>
<gene>
    <name evidence="2" type="ORF">BDV98DRAFT_608193</name>
</gene>
<proteinExistence type="predicted"/>
<reference evidence="2 3" key="1">
    <citation type="journal article" date="2019" name="Nat. Ecol. Evol.">
        <title>Megaphylogeny resolves global patterns of mushroom evolution.</title>
        <authorList>
            <person name="Varga T."/>
            <person name="Krizsan K."/>
            <person name="Foldi C."/>
            <person name="Dima B."/>
            <person name="Sanchez-Garcia M."/>
            <person name="Sanchez-Ramirez S."/>
            <person name="Szollosi G.J."/>
            <person name="Szarkandi J.G."/>
            <person name="Papp V."/>
            <person name="Albert L."/>
            <person name="Andreopoulos W."/>
            <person name="Angelini C."/>
            <person name="Antonin V."/>
            <person name="Barry K.W."/>
            <person name="Bougher N.L."/>
            <person name="Buchanan P."/>
            <person name="Buyck B."/>
            <person name="Bense V."/>
            <person name="Catcheside P."/>
            <person name="Chovatia M."/>
            <person name="Cooper J."/>
            <person name="Damon W."/>
            <person name="Desjardin D."/>
            <person name="Finy P."/>
            <person name="Geml J."/>
            <person name="Haridas S."/>
            <person name="Hughes K."/>
            <person name="Justo A."/>
            <person name="Karasinski D."/>
            <person name="Kautmanova I."/>
            <person name="Kiss B."/>
            <person name="Kocsube S."/>
            <person name="Kotiranta H."/>
            <person name="LaButti K.M."/>
            <person name="Lechner B.E."/>
            <person name="Liimatainen K."/>
            <person name="Lipzen A."/>
            <person name="Lukacs Z."/>
            <person name="Mihaltcheva S."/>
            <person name="Morgado L.N."/>
            <person name="Niskanen T."/>
            <person name="Noordeloos M.E."/>
            <person name="Ohm R.A."/>
            <person name="Ortiz-Santana B."/>
            <person name="Ovrebo C."/>
            <person name="Racz N."/>
            <person name="Riley R."/>
            <person name="Savchenko A."/>
            <person name="Shiryaev A."/>
            <person name="Soop K."/>
            <person name="Spirin V."/>
            <person name="Szebenyi C."/>
            <person name="Tomsovsky M."/>
            <person name="Tulloss R.E."/>
            <person name="Uehling J."/>
            <person name="Grigoriev I.V."/>
            <person name="Vagvolgyi C."/>
            <person name="Papp T."/>
            <person name="Martin F.M."/>
            <person name="Miettinen O."/>
            <person name="Hibbett D.S."/>
            <person name="Nagy L.G."/>
        </authorList>
    </citation>
    <scope>NUCLEOTIDE SEQUENCE [LARGE SCALE GENOMIC DNA]</scope>
    <source>
        <strain evidence="2 3">CBS 309.79</strain>
    </source>
</reference>
<feature type="region of interest" description="Disordered" evidence="1">
    <location>
        <begin position="1"/>
        <end position="22"/>
    </location>
</feature>
<dbReference type="AlphaFoldDB" id="A0A5C3Q8S3"/>
<evidence type="ECO:0000313" key="2">
    <source>
        <dbReference type="EMBL" id="TFK96568.1"/>
    </source>
</evidence>
<keyword evidence="3" id="KW-1185">Reference proteome</keyword>
<sequence>MGIATSNLWEQTAETGPFKPTPKHAQDARLLLMYHLPRELADRVLDDAEYWPSFTTSTECKLEIASPQGSDSEWSYLVTPPLLDPSSQKMDVISPQDGGAGAPKVKGIRFAVVSHDQGSSWDRENHKTYKGSWTWFEVSILRCRIDPSPKIVQDMTEAPFNFLQFSAGALVRAVRIPDIVDTPRWLVQHNLHADRTPRQHEVVWKEGDPRTEWTSPDSDPVGDTVPPLEVRNWMDSDRGAGLGKGFLPQLRLGDRVVLWAKARYPAWTNCVYTAEMEIFYSA</sequence>
<feature type="compositionally biased region" description="Polar residues" evidence="1">
    <location>
        <begin position="1"/>
        <end position="14"/>
    </location>
</feature>